<evidence type="ECO:0000313" key="3">
    <source>
        <dbReference type="Proteomes" id="UP000018144"/>
    </source>
</evidence>
<feature type="compositionally biased region" description="Low complexity" evidence="1">
    <location>
        <begin position="436"/>
        <end position="451"/>
    </location>
</feature>
<dbReference type="OrthoDB" id="5358978at2759"/>
<name>U4LAV7_PYROM</name>
<feature type="compositionally biased region" description="Acidic residues" evidence="1">
    <location>
        <begin position="206"/>
        <end position="215"/>
    </location>
</feature>
<feature type="region of interest" description="Disordered" evidence="1">
    <location>
        <begin position="149"/>
        <end position="321"/>
    </location>
</feature>
<dbReference type="AlphaFoldDB" id="U4LAV7"/>
<feature type="compositionally biased region" description="Polar residues" evidence="1">
    <location>
        <begin position="288"/>
        <end position="297"/>
    </location>
</feature>
<evidence type="ECO:0000256" key="1">
    <source>
        <dbReference type="SAM" id="MobiDB-lite"/>
    </source>
</evidence>
<evidence type="ECO:0000313" key="2">
    <source>
        <dbReference type="EMBL" id="CCX10973.1"/>
    </source>
</evidence>
<sequence>MEGVTLYTVVLPSAPPKTPDKTPLPITTSGERPIRSPSPPESPKRLRRIRGSVSGASTSSSPDEDGAVGVGGVGPPVKNVSPPRNGNGYGPGTQLHHPRHLKSSPKSAYLREGGGTHAQTTGNEGLSAITYAKRVIDFDGVRLQQSPVSFDEGVPVSDPSAGSLSTHTTQNPLTVPFSSRKIGFGGDRYEPPSPPSSRDSVAITDSSDDSDDEEDKEHGGALLEAASACSLAINGQQHGKGKDRVVTKSGKRVTPWVSRASSFCSERPESPVEDDEEEDEEEEEEGMTTASTTPNPSKQRKLLASPMLEYGNSGSGRNNLLDVGQRYKYSNGNFGHDSHNGGHGGASLPVCDPVPAPTDSPIQIIRRMSEETADIFVDAVSTPPPVTPAPASPETTFNGNHSIINSLDMPKIQTPPSLLSTPQKLGQGSEAREARGANGARQFSNASNTTNESHESNTTDTTPTTSSTPQQSQQSQQTPHIHPHTKPRLTPSDIAATRIVQVTQPTIPPSIPAIPTISEPTPTPGGPILPALNLIPATPLALSSKEEVGKQLGFGRPVSRRSTGSGGSGGGGGFSVVDEEAVADGTPPVAQTKVEVDGETEKPRRPRLSEIPQRVRESKLHPWWMPKRDPRDSGRVTDASSPSGAPVSRALGSQEANGTREELQRRATTGGIGLAAEKKERGKKVKRINVKGTRFVIEFVGWKRLAEIFRRKKKGKKMEGEIVGDQRPGVRTRMTA</sequence>
<keyword evidence="3" id="KW-1185">Reference proteome</keyword>
<feature type="region of interest" description="Disordered" evidence="1">
    <location>
        <begin position="410"/>
        <end position="491"/>
    </location>
</feature>
<feature type="compositionally biased region" description="Acidic residues" evidence="1">
    <location>
        <begin position="271"/>
        <end position="286"/>
    </location>
</feature>
<dbReference type="Proteomes" id="UP000018144">
    <property type="component" value="Unassembled WGS sequence"/>
</dbReference>
<gene>
    <name evidence="2" type="ORF">PCON_10567</name>
</gene>
<feature type="compositionally biased region" description="Gly residues" evidence="1">
    <location>
        <begin position="564"/>
        <end position="574"/>
    </location>
</feature>
<protein>
    <submittedName>
        <fullName evidence="2">Uncharacterized protein</fullName>
    </submittedName>
</protein>
<feature type="compositionally biased region" description="Polar residues" evidence="1">
    <location>
        <begin position="414"/>
        <end position="426"/>
    </location>
</feature>
<feature type="compositionally biased region" description="Low complexity" evidence="1">
    <location>
        <begin position="52"/>
        <end position="61"/>
    </location>
</feature>
<feature type="region of interest" description="Disordered" evidence="1">
    <location>
        <begin position="1"/>
        <end position="125"/>
    </location>
</feature>
<feature type="compositionally biased region" description="Low complexity" evidence="1">
    <location>
        <begin position="221"/>
        <end position="232"/>
    </location>
</feature>
<reference evidence="2 3" key="1">
    <citation type="journal article" date="2013" name="PLoS Genet.">
        <title>The genome and development-dependent transcriptomes of Pyronema confluens: a window into fungal evolution.</title>
        <authorList>
            <person name="Traeger S."/>
            <person name="Altegoer F."/>
            <person name="Freitag M."/>
            <person name="Gabaldon T."/>
            <person name="Kempken F."/>
            <person name="Kumar A."/>
            <person name="Marcet-Houben M."/>
            <person name="Poggeler S."/>
            <person name="Stajich J.E."/>
            <person name="Nowrousian M."/>
        </authorList>
    </citation>
    <scope>NUCLEOTIDE SEQUENCE [LARGE SCALE GENOMIC DNA]</scope>
    <source>
        <strain evidence="3">CBS 100304</strain>
        <tissue evidence="2">Vegetative mycelium</tissue>
    </source>
</reference>
<feature type="region of interest" description="Disordered" evidence="1">
    <location>
        <begin position="555"/>
        <end position="674"/>
    </location>
</feature>
<feature type="compositionally biased region" description="Polar residues" evidence="1">
    <location>
        <begin position="160"/>
        <end position="177"/>
    </location>
</feature>
<dbReference type="EMBL" id="HF935579">
    <property type="protein sequence ID" value="CCX10973.1"/>
    <property type="molecule type" value="Genomic_DNA"/>
</dbReference>
<accession>U4LAV7</accession>
<organism evidence="2 3">
    <name type="scientific">Pyronema omphalodes (strain CBS 100304)</name>
    <name type="common">Pyronema confluens</name>
    <dbReference type="NCBI Taxonomy" id="1076935"/>
    <lineage>
        <taxon>Eukaryota</taxon>
        <taxon>Fungi</taxon>
        <taxon>Dikarya</taxon>
        <taxon>Ascomycota</taxon>
        <taxon>Pezizomycotina</taxon>
        <taxon>Pezizomycetes</taxon>
        <taxon>Pezizales</taxon>
        <taxon>Pyronemataceae</taxon>
        <taxon>Pyronema</taxon>
    </lineage>
</organism>
<feature type="compositionally biased region" description="Low complexity" evidence="1">
    <location>
        <begin position="458"/>
        <end position="480"/>
    </location>
</feature>
<feature type="compositionally biased region" description="Basic and acidic residues" evidence="1">
    <location>
        <begin position="613"/>
        <end position="635"/>
    </location>
</feature>
<feature type="compositionally biased region" description="Basic and acidic residues" evidence="1">
    <location>
        <begin position="594"/>
        <end position="603"/>
    </location>
</feature>
<proteinExistence type="predicted"/>